<dbReference type="InterPro" id="IPR036865">
    <property type="entry name" value="CRAL-TRIO_dom_sf"/>
</dbReference>
<dbReference type="PROSITE" id="PS50191">
    <property type="entry name" value="CRAL_TRIO"/>
    <property type="match status" value="1"/>
</dbReference>
<evidence type="ECO:0000256" key="1">
    <source>
        <dbReference type="SAM" id="MobiDB-lite"/>
    </source>
</evidence>
<feature type="region of interest" description="Disordered" evidence="1">
    <location>
        <begin position="1"/>
        <end position="149"/>
    </location>
</feature>
<dbReference type="SUPFAM" id="SSF52087">
    <property type="entry name" value="CRAL/TRIO domain"/>
    <property type="match status" value="1"/>
</dbReference>
<feature type="domain" description="CRAL-TRIO" evidence="2">
    <location>
        <begin position="171"/>
        <end position="318"/>
    </location>
</feature>
<name>A0AAU9WXE8_9CNID</name>
<proteinExistence type="predicted"/>
<keyword evidence="4" id="KW-1185">Reference proteome</keyword>
<gene>
    <name evidence="3" type="ORF">PMEA_00013137</name>
</gene>
<feature type="compositionally biased region" description="Basic residues" evidence="1">
    <location>
        <begin position="20"/>
        <end position="34"/>
    </location>
</feature>
<protein>
    <recommendedName>
        <fullName evidence="2">CRAL-TRIO domain-containing protein</fullName>
    </recommendedName>
</protein>
<dbReference type="EMBL" id="CALNXJ010000023">
    <property type="protein sequence ID" value="CAH3128861.1"/>
    <property type="molecule type" value="Genomic_DNA"/>
</dbReference>
<dbReference type="InterPro" id="IPR001251">
    <property type="entry name" value="CRAL-TRIO_dom"/>
</dbReference>
<reference evidence="3 4" key="1">
    <citation type="submission" date="2022-05" db="EMBL/GenBank/DDBJ databases">
        <authorList>
            <consortium name="Genoscope - CEA"/>
            <person name="William W."/>
        </authorList>
    </citation>
    <scope>NUCLEOTIDE SEQUENCE [LARGE SCALE GENOMIC DNA]</scope>
</reference>
<dbReference type="Pfam" id="PF00650">
    <property type="entry name" value="CRAL_TRIO"/>
    <property type="match status" value="1"/>
</dbReference>
<organism evidence="3 4">
    <name type="scientific">Pocillopora meandrina</name>
    <dbReference type="NCBI Taxonomy" id="46732"/>
    <lineage>
        <taxon>Eukaryota</taxon>
        <taxon>Metazoa</taxon>
        <taxon>Cnidaria</taxon>
        <taxon>Anthozoa</taxon>
        <taxon>Hexacorallia</taxon>
        <taxon>Scleractinia</taxon>
        <taxon>Astrocoeniina</taxon>
        <taxon>Pocilloporidae</taxon>
        <taxon>Pocillopora</taxon>
    </lineage>
</organism>
<evidence type="ECO:0000313" key="3">
    <source>
        <dbReference type="EMBL" id="CAH3128861.1"/>
    </source>
</evidence>
<accession>A0AAU9WXE8</accession>
<dbReference type="Gene3D" id="3.40.525.10">
    <property type="entry name" value="CRAL-TRIO lipid binding domain"/>
    <property type="match status" value="1"/>
</dbReference>
<evidence type="ECO:0000259" key="2">
    <source>
        <dbReference type="PROSITE" id="PS50191"/>
    </source>
</evidence>
<sequence length="318" mass="35745">QESSDPPVDQPPQSPSSPHSRGKHIKSHRFKWPRKSSAVTATTEDIEKEPVQESSDPPVDQPPQSPSSPHSRGKHIKSHQFKWPQKSSAVRVTTEDIEKEPVQESSDPPVYQPPQSPSSAEPTKKNNKSRRFKWRRKSSAVRATAEDIGKDSQVGAHGITFDESHPSCEEYLGFFTKSDHCDQAGNDVFLLNTGKVSKLFQRSESKTLADNLCSNVEEFVRKNLVTDKFTVIIHGEDDGAKLCSLYLAKKFYRLLKTRFFEGLNFCIILKAKLSLKAVFKLAKPFIPNNVKQKISMVNDVGELVVFHGIPETLLQYTC</sequence>
<comment type="caution">
    <text evidence="3">The sequence shown here is derived from an EMBL/GenBank/DDBJ whole genome shotgun (WGS) entry which is preliminary data.</text>
</comment>
<dbReference type="AlphaFoldDB" id="A0AAU9WXE8"/>
<feature type="compositionally biased region" description="Basic residues" evidence="1">
    <location>
        <begin position="71"/>
        <end position="80"/>
    </location>
</feature>
<feature type="compositionally biased region" description="Basic residues" evidence="1">
    <location>
        <begin position="125"/>
        <end position="139"/>
    </location>
</feature>
<evidence type="ECO:0000313" key="4">
    <source>
        <dbReference type="Proteomes" id="UP001159428"/>
    </source>
</evidence>
<feature type="compositionally biased region" description="Basic and acidic residues" evidence="1">
    <location>
        <begin position="93"/>
        <end position="102"/>
    </location>
</feature>
<dbReference type="Proteomes" id="UP001159428">
    <property type="component" value="Unassembled WGS sequence"/>
</dbReference>
<feature type="non-terminal residue" evidence="3">
    <location>
        <position position="1"/>
    </location>
</feature>